<keyword evidence="1" id="KW-0812">Transmembrane</keyword>
<evidence type="ECO:0000313" key="3">
    <source>
        <dbReference type="Proteomes" id="UP001597480"/>
    </source>
</evidence>
<keyword evidence="1" id="KW-0472">Membrane</keyword>
<evidence type="ECO:0000313" key="2">
    <source>
        <dbReference type="EMBL" id="MFD2601949.1"/>
    </source>
</evidence>
<name>A0ABW5NV01_9FLAO</name>
<feature type="transmembrane region" description="Helical" evidence="1">
    <location>
        <begin position="31"/>
        <end position="51"/>
    </location>
</feature>
<protein>
    <submittedName>
        <fullName evidence="2">Uncharacterized protein</fullName>
    </submittedName>
</protein>
<dbReference type="EMBL" id="JBHUMD010000007">
    <property type="protein sequence ID" value="MFD2601949.1"/>
    <property type="molecule type" value="Genomic_DNA"/>
</dbReference>
<dbReference type="Proteomes" id="UP001597480">
    <property type="component" value="Unassembled WGS sequence"/>
</dbReference>
<comment type="caution">
    <text evidence="2">The sequence shown here is derived from an EMBL/GenBank/DDBJ whole genome shotgun (WGS) entry which is preliminary data.</text>
</comment>
<evidence type="ECO:0000256" key="1">
    <source>
        <dbReference type="SAM" id="Phobius"/>
    </source>
</evidence>
<feature type="transmembrane region" description="Helical" evidence="1">
    <location>
        <begin position="63"/>
        <end position="86"/>
    </location>
</feature>
<gene>
    <name evidence="2" type="ORF">ACFSR3_07770</name>
</gene>
<keyword evidence="3" id="KW-1185">Reference proteome</keyword>
<organism evidence="2 3">
    <name type="scientific">Flavobacterium suzhouense</name>
    <dbReference type="NCBI Taxonomy" id="1529638"/>
    <lineage>
        <taxon>Bacteria</taxon>
        <taxon>Pseudomonadati</taxon>
        <taxon>Bacteroidota</taxon>
        <taxon>Flavobacteriia</taxon>
        <taxon>Flavobacteriales</taxon>
        <taxon>Flavobacteriaceae</taxon>
        <taxon>Flavobacterium</taxon>
    </lineage>
</organism>
<accession>A0ABW5NV01</accession>
<feature type="transmembrane region" description="Helical" evidence="1">
    <location>
        <begin position="92"/>
        <end position="109"/>
    </location>
</feature>
<keyword evidence="1" id="KW-1133">Transmembrane helix</keyword>
<dbReference type="RefSeq" id="WP_379820453.1">
    <property type="nucleotide sequence ID" value="NZ_JBHUMD010000007.1"/>
</dbReference>
<proteinExistence type="predicted"/>
<sequence>MKITFEHILIFCTTLFISMVIGYLADTLFDVRWYGYLAVGAAISCFLYINSQPKPFMETAHPYLRFGIGILVLLLIFSALGFLGHIIFGIDFVKPILFGFIITFTMFFNQRKTTIKKQ</sequence>
<reference evidence="3" key="1">
    <citation type="journal article" date="2019" name="Int. J. Syst. Evol. Microbiol.">
        <title>The Global Catalogue of Microorganisms (GCM) 10K type strain sequencing project: providing services to taxonomists for standard genome sequencing and annotation.</title>
        <authorList>
            <consortium name="The Broad Institute Genomics Platform"/>
            <consortium name="The Broad Institute Genome Sequencing Center for Infectious Disease"/>
            <person name="Wu L."/>
            <person name="Ma J."/>
        </authorList>
    </citation>
    <scope>NUCLEOTIDE SEQUENCE [LARGE SCALE GENOMIC DNA]</scope>
    <source>
        <strain evidence="3">KCTC 42107</strain>
    </source>
</reference>
<feature type="transmembrane region" description="Helical" evidence="1">
    <location>
        <begin position="7"/>
        <end position="25"/>
    </location>
</feature>